<evidence type="ECO:0000256" key="4">
    <source>
        <dbReference type="ARBA" id="ARBA00022840"/>
    </source>
</evidence>
<dbReference type="InterPro" id="IPR027417">
    <property type="entry name" value="P-loop_NTPase"/>
</dbReference>
<dbReference type="Gene3D" id="3.40.50.300">
    <property type="entry name" value="P-loop containing nucleotide triphosphate hydrolases"/>
    <property type="match status" value="1"/>
</dbReference>
<dbReference type="PROSITE" id="PS50893">
    <property type="entry name" value="ABC_TRANSPORTER_2"/>
    <property type="match status" value="1"/>
</dbReference>
<dbReference type="InterPro" id="IPR017871">
    <property type="entry name" value="ABC_transporter-like_CS"/>
</dbReference>
<dbReference type="PROSITE" id="PS00211">
    <property type="entry name" value="ABC_TRANSPORTER_1"/>
    <property type="match status" value="1"/>
</dbReference>
<gene>
    <name evidence="6" type="ORF">G6N73_20225</name>
</gene>
<dbReference type="Proteomes" id="UP001642900">
    <property type="component" value="Unassembled WGS sequence"/>
</dbReference>
<comment type="caution">
    <text evidence="6">The sequence shown here is derived from an EMBL/GenBank/DDBJ whole genome shotgun (WGS) entry which is preliminary data.</text>
</comment>
<comment type="similarity">
    <text evidence="1">Belongs to the ABC transporter superfamily.</text>
</comment>
<evidence type="ECO:0000256" key="2">
    <source>
        <dbReference type="ARBA" id="ARBA00022448"/>
    </source>
</evidence>
<dbReference type="PANTHER" id="PTHR42788:SF13">
    <property type="entry name" value="ALIPHATIC SULFONATES IMPORT ATP-BINDING PROTEIN SSUB"/>
    <property type="match status" value="1"/>
</dbReference>
<keyword evidence="4 6" id="KW-0067">ATP-binding</keyword>
<evidence type="ECO:0000259" key="5">
    <source>
        <dbReference type="PROSITE" id="PS50893"/>
    </source>
</evidence>
<dbReference type="InterPro" id="IPR003439">
    <property type="entry name" value="ABC_transporter-like_ATP-bd"/>
</dbReference>
<evidence type="ECO:0000313" key="7">
    <source>
        <dbReference type="Proteomes" id="UP001642900"/>
    </source>
</evidence>
<dbReference type="PANTHER" id="PTHR42788">
    <property type="entry name" value="TAURINE IMPORT ATP-BINDING PROTEIN-RELATED"/>
    <property type="match status" value="1"/>
</dbReference>
<dbReference type="InterPro" id="IPR050166">
    <property type="entry name" value="ABC_transporter_ATP-bind"/>
</dbReference>
<evidence type="ECO:0000313" key="6">
    <source>
        <dbReference type="EMBL" id="NGO53459.1"/>
    </source>
</evidence>
<evidence type="ECO:0000256" key="1">
    <source>
        <dbReference type="ARBA" id="ARBA00005417"/>
    </source>
</evidence>
<organism evidence="6 7">
    <name type="scientific">Allomesorhizobium camelthorni</name>
    <dbReference type="NCBI Taxonomy" id="475069"/>
    <lineage>
        <taxon>Bacteria</taxon>
        <taxon>Pseudomonadati</taxon>
        <taxon>Pseudomonadota</taxon>
        <taxon>Alphaproteobacteria</taxon>
        <taxon>Hyphomicrobiales</taxon>
        <taxon>Phyllobacteriaceae</taxon>
        <taxon>Allomesorhizobium</taxon>
    </lineage>
</organism>
<accession>A0A6G4WFS9</accession>
<keyword evidence="2" id="KW-0813">Transport</keyword>
<reference evidence="6 7" key="1">
    <citation type="submission" date="2020-02" db="EMBL/GenBank/DDBJ databases">
        <title>Genome sequence of strain CCNWXJ40-4.</title>
        <authorList>
            <person name="Gao J."/>
            <person name="Sun J."/>
        </authorList>
    </citation>
    <scope>NUCLEOTIDE SEQUENCE [LARGE SCALE GENOMIC DNA]</scope>
    <source>
        <strain evidence="6 7">CCNWXJ 40-4</strain>
    </source>
</reference>
<feature type="domain" description="ABC transporter" evidence="5">
    <location>
        <begin position="6"/>
        <end position="238"/>
    </location>
</feature>
<sequence length="258" mass="28635">MAQPAFCCERVRIELPGANGTLRLIDGLDLEIDRGDFVSVLGGSGTGKTTLLRVLGGLTAYSAGIVRYEGEVVSGPPPGTGIVFQDYGHALLTWRTVRRNVSLGIEARMPEAEVARRVGKALQMVDLEQSRDEYPWRLSGGMQQRVQIARSLAMEPSALLMDEPFGALDAMSKAALQDQLLTVQRETAATILFVTHDIEEAIYLSDRIIVLNGRPARIRLDLKIDLPRPRNQVLTKELPEYLRLRHSLYEAFKDELHG</sequence>
<dbReference type="InterPro" id="IPR003593">
    <property type="entry name" value="AAA+_ATPase"/>
</dbReference>
<evidence type="ECO:0000256" key="3">
    <source>
        <dbReference type="ARBA" id="ARBA00022741"/>
    </source>
</evidence>
<dbReference type="SMART" id="SM00382">
    <property type="entry name" value="AAA"/>
    <property type="match status" value="1"/>
</dbReference>
<dbReference type="SUPFAM" id="SSF52540">
    <property type="entry name" value="P-loop containing nucleoside triphosphate hydrolases"/>
    <property type="match status" value="1"/>
</dbReference>
<proteinExistence type="inferred from homology"/>
<keyword evidence="7" id="KW-1185">Reference proteome</keyword>
<dbReference type="GO" id="GO:0016887">
    <property type="term" value="F:ATP hydrolysis activity"/>
    <property type="evidence" value="ECO:0007669"/>
    <property type="project" value="InterPro"/>
</dbReference>
<name>A0A6G4WFS9_9HYPH</name>
<dbReference type="AlphaFoldDB" id="A0A6G4WFS9"/>
<keyword evidence="3" id="KW-0547">Nucleotide-binding</keyword>
<dbReference type="GO" id="GO:0005524">
    <property type="term" value="F:ATP binding"/>
    <property type="evidence" value="ECO:0007669"/>
    <property type="project" value="UniProtKB-KW"/>
</dbReference>
<protein>
    <submittedName>
        <fullName evidence="6">ABC transporter ATP-binding protein</fullName>
    </submittedName>
</protein>
<dbReference type="EMBL" id="JAAKZF010000032">
    <property type="protein sequence ID" value="NGO53459.1"/>
    <property type="molecule type" value="Genomic_DNA"/>
</dbReference>
<dbReference type="Pfam" id="PF00005">
    <property type="entry name" value="ABC_tran"/>
    <property type="match status" value="1"/>
</dbReference>
<dbReference type="CDD" id="cd03293">
    <property type="entry name" value="ABC_NrtD_SsuB_transporters"/>
    <property type="match status" value="1"/>
</dbReference>